<evidence type="ECO:0000256" key="1">
    <source>
        <dbReference type="ARBA" id="ARBA00023125"/>
    </source>
</evidence>
<proteinExistence type="predicted"/>
<dbReference type="Pfam" id="PF08646">
    <property type="entry name" value="Rep_fac-A_C"/>
    <property type="match status" value="1"/>
</dbReference>
<feature type="compositionally biased region" description="Polar residues" evidence="2">
    <location>
        <begin position="466"/>
        <end position="479"/>
    </location>
</feature>
<dbReference type="InterPro" id="IPR031657">
    <property type="entry name" value="REPA_OB_2"/>
</dbReference>
<dbReference type="CDD" id="cd04481">
    <property type="entry name" value="RPA1_DBD_B_like"/>
    <property type="match status" value="1"/>
</dbReference>
<gene>
    <name evidence="6" type="ORF">ORAREDHAP_LOCUS1328</name>
</gene>
<feature type="domain" description="Replication protein A 70 kDa DNA-binding subunit B/D first OB fold" evidence="3">
    <location>
        <begin position="3"/>
        <end position="106"/>
    </location>
</feature>
<sequence length="581" mass="65905">MSFVHIRDLQPFQFNKKIKVRVCRIWRPKLIGYDDQFGGLQCILVDQMADAIQATVKEIDYDLIGAKIKAGCIYEITHFHSGRSKTSHKVVPHAAHLFFNTRTVFTELSSVYPQIPRHRFYFLDYGQLCTRIDKNEILTDVLGHITAVQPLEEKMVGNGRLETKCEIYIQNIRKEDVRITLWGDTVRAFDFQALEELAPPIITVFTSLKVKQFQGKTVLNSSVSTMIFIDPDIQELDTYKMTFGAFVDAIKMVPPSSIQPIKPEELENAKKLSVQELNVLDPDLCKDAFILCRAAITRFNTRSGWWYKACPSCFKQLRSIAHNDELLCPKHNNQIPLPWFKVGLVLEDSTDETNAMIIGKAAEQLFGISCNELVIQQGYTDQQEFPHAILQTRGQFKIFQLRFGSIKTDSNRNDLLIQAVFDEKVQLLESGSEANFVEHQKKNIAAQMLPPTPPLLSKKTPPVSLAVSSNPSSVEPISNSKKKRKLQVKRALLTSLTSKKLKSDVEAENKSEKTVAVQTREENVSASDNLPIIDLKKKTVQGSSETTSPTPTSEFVLFPFQFIHLTDTRITHKINNLLMDF</sequence>
<dbReference type="InterPro" id="IPR003871">
    <property type="entry name" value="RFA1B/D_OB_1st"/>
</dbReference>
<dbReference type="GO" id="GO:0003677">
    <property type="term" value="F:DNA binding"/>
    <property type="evidence" value="ECO:0007669"/>
    <property type="project" value="UniProtKB-KW"/>
</dbReference>
<reference evidence="7" key="1">
    <citation type="journal article" date="2020" name="Genome Biol.">
        <title>Gamete binning: chromosome-level and haplotype-resolved genome assembly enabled by high-throughput single-cell sequencing of gamete genomes.</title>
        <authorList>
            <person name="Campoy J.A."/>
            <person name="Sun H."/>
            <person name="Goel M."/>
            <person name="Jiao W.-B."/>
            <person name="Folz-Donahue K."/>
            <person name="Wang N."/>
            <person name="Rubio M."/>
            <person name="Liu C."/>
            <person name="Kukat C."/>
            <person name="Ruiz D."/>
            <person name="Huettel B."/>
            <person name="Schneeberger K."/>
        </authorList>
    </citation>
    <scope>NUCLEOTIDE SEQUENCE [LARGE SCALE GENOMIC DNA]</scope>
    <source>
        <strain evidence="7">cv. Rojo Pasion</strain>
    </source>
</reference>
<evidence type="ECO:0000259" key="3">
    <source>
        <dbReference type="Pfam" id="PF02721"/>
    </source>
</evidence>
<dbReference type="Proteomes" id="UP000507245">
    <property type="component" value="Unassembled WGS sequence"/>
</dbReference>
<evidence type="ECO:0000313" key="7">
    <source>
        <dbReference type="Proteomes" id="UP000507245"/>
    </source>
</evidence>
<protein>
    <recommendedName>
        <fullName evidence="8">Replication factor A C-terminal domain-containing protein</fullName>
    </recommendedName>
</protein>
<keyword evidence="7" id="KW-1185">Reference proteome</keyword>
<evidence type="ECO:0000259" key="4">
    <source>
        <dbReference type="Pfam" id="PF08646"/>
    </source>
</evidence>
<evidence type="ECO:0000256" key="2">
    <source>
        <dbReference type="SAM" id="MobiDB-lite"/>
    </source>
</evidence>
<feature type="domain" description="Replication factor A C-terminal" evidence="4">
    <location>
        <begin position="289"/>
        <end position="403"/>
    </location>
</feature>
<dbReference type="Pfam" id="PF02721">
    <property type="entry name" value="DUF223"/>
    <property type="match status" value="1"/>
</dbReference>
<dbReference type="Gene3D" id="2.40.50.140">
    <property type="entry name" value="Nucleic acid-binding proteins"/>
    <property type="match status" value="3"/>
</dbReference>
<dbReference type="SUPFAM" id="SSF50249">
    <property type="entry name" value="Nucleic acid-binding proteins"/>
    <property type="match status" value="3"/>
</dbReference>
<name>A0A6J5VZ38_PRUAR</name>
<feature type="region of interest" description="Disordered" evidence="2">
    <location>
        <begin position="503"/>
        <end position="523"/>
    </location>
</feature>
<organism evidence="6 7">
    <name type="scientific">Prunus armeniaca</name>
    <name type="common">Apricot</name>
    <name type="synonym">Armeniaca vulgaris</name>
    <dbReference type="NCBI Taxonomy" id="36596"/>
    <lineage>
        <taxon>Eukaryota</taxon>
        <taxon>Viridiplantae</taxon>
        <taxon>Streptophyta</taxon>
        <taxon>Embryophyta</taxon>
        <taxon>Tracheophyta</taxon>
        <taxon>Spermatophyta</taxon>
        <taxon>Magnoliopsida</taxon>
        <taxon>eudicotyledons</taxon>
        <taxon>Gunneridae</taxon>
        <taxon>Pentapetalae</taxon>
        <taxon>rosids</taxon>
        <taxon>fabids</taxon>
        <taxon>Rosales</taxon>
        <taxon>Rosaceae</taxon>
        <taxon>Amygdaloideae</taxon>
        <taxon>Amygdaleae</taxon>
        <taxon>Prunus</taxon>
    </lineage>
</organism>
<dbReference type="InterPro" id="IPR013955">
    <property type="entry name" value="Rep_factor-A_C"/>
</dbReference>
<dbReference type="InterPro" id="IPR012340">
    <property type="entry name" value="NA-bd_OB-fold"/>
</dbReference>
<evidence type="ECO:0008006" key="8">
    <source>
        <dbReference type="Google" id="ProtNLM"/>
    </source>
</evidence>
<dbReference type="EMBL" id="CAEKKB010000001">
    <property type="protein sequence ID" value="CAB4292775.1"/>
    <property type="molecule type" value="Genomic_DNA"/>
</dbReference>
<dbReference type="AlphaFoldDB" id="A0A6J5VZ38"/>
<keyword evidence="1" id="KW-0238">DNA-binding</keyword>
<feature type="domain" description="Replication protein A OB" evidence="5">
    <location>
        <begin position="134"/>
        <end position="227"/>
    </location>
</feature>
<feature type="region of interest" description="Disordered" evidence="2">
    <location>
        <begin position="458"/>
        <end position="482"/>
    </location>
</feature>
<evidence type="ECO:0000313" key="6">
    <source>
        <dbReference type="EMBL" id="CAB4292775.1"/>
    </source>
</evidence>
<dbReference type="OrthoDB" id="1752136at2759"/>
<evidence type="ECO:0000259" key="5">
    <source>
        <dbReference type="Pfam" id="PF16900"/>
    </source>
</evidence>
<dbReference type="PANTHER" id="PTHR47165:SF4">
    <property type="entry name" value="OS03G0429900 PROTEIN"/>
    <property type="match status" value="1"/>
</dbReference>
<accession>A0A6J5VZ38</accession>
<dbReference type="PANTHER" id="PTHR47165">
    <property type="entry name" value="OS03G0429900 PROTEIN"/>
    <property type="match status" value="1"/>
</dbReference>
<dbReference type="Pfam" id="PF16900">
    <property type="entry name" value="REPA_OB_2"/>
    <property type="match status" value="1"/>
</dbReference>